<dbReference type="InterPro" id="IPR001584">
    <property type="entry name" value="Integrase_cat-core"/>
</dbReference>
<organism evidence="3 4">
    <name type="scientific">Prunus dulcis</name>
    <name type="common">Almond</name>
    <name type="synonym">Amygdalus dulcis</name>
    <dbReference type="NCBI Taxonomy" id="3755"/>
    <lineage>
        <taxon>Eukaryota</taxon>
        <taxon>Viridiplantae</taxon>
        <taxon>Streptophyta</taxon>
        <taxon>Embryophyta</taxon>
        <taxon>Tracheophyta</taxon>
        <taxon>Spermatophyta</taxon>
        <taxon>Magnoliopsida</taxon>
        <taxon>eudicotyledons</taxon>
        <taxon>Gunneridae</taxon>
        <taxon>Pentapetalae</taxon>
        <taxon>rosids</taxon>
        <taxon>fabids</taxon>
        <taxon>Rosales</taxon>
        <taxon>Rosaceae</taxon>
        <taxon>Amygdaloideae</taxon>
        <taxon>Amygdaleae</taxon>
        <taxon>Prunus</taxon>
    </lineage>
</organism>
<proteinExistence type="predicted"/>
<dbReference type="Pfam" id="PF00665">
    <property type="entry name" value="rve"/>
    <property type="match status" value="1"/>
</dbReference>
<reference evidence="3 4" key="1">
    <citation type="journal article" date="2022" name="G3 (Bethesda)">
        <title>Whole-genome sequence and methylome profiling of the almond [Prunus dulcis (Mill.) D.A. Webb] cultivar 'Nonpareil'.</title>
        <authorList>
            <person name="D'Amico-Willman K.M."/>
            <person name="Ouma W.Z."/>
            <person name="Meulia T."/>
            <person name="Sideli G.M."/>
            <person name="Gradziel T.M."/>
            <person name="Fresnedo-Ramirez J."/>
        </authorList>
    </citation>
    <scope>NUCLEOTIDE SEQUENCE [LARGE SCALE GENOMIC DNA]</scope>
    <source>
        <strain evidence="3">Clone GOH B32 T37-40</strain>
    </source>
</reference>
<feature type="region of interest" description="Disordered" evidence="1">
    <location>
        <begin position="984"/>
        <end position="1044"/>
    </location>
</feature>
<feature type="compositionally biased region" description="Polar residues" evidence="1">
    <location>
        <begin position="93"/>
        <end position="106"/>
    </location>
</feature>
<accession>A0AAD4YUG3</accession>
<evidence type="ECO:0000256" key="1">
    <source>
        <dbReference type="SAM" id="MobiDB-lite"/>
    </source>
</evidence>
<dbReference type="InterPro" id="IPR012337">
    <property type="entry name" value="RNaseH-like_sf"/>
</dbReference>
<feature type="region of interest" description="Disordered" evidence="1">
    <location>
        <begin position="71"/>
        <end position="106"/>
    </location>
</feature>
<dbReference type="Pfam" id="PF25597">
    <property type="entry name" value="SH3_retrovirus"/>
    <property type="match status" value="1"/>
</dbReference>
<dbReference type="GO" id="GO:0015074">
    <property type="term" value="P:DNA integration"/>
    <property type="evidence" value="ECO:0007669"/>
    <property type="project" value="InterPro"/>
</dbReference>
<feature type="compositionally biased region" description="Low complexity" evidence="1">
    <location>
        <begin position="72"/>
        <end position="92"/>
    </location>
</feature>
<dbReference type="Pfam" id="PF22936">
    <property type="entry name" value="Pol_BBD"/>
    <property type="match status" value="1"/>
</dbReference>
<feature type="compositionally biased region" description="Acidic residues" evidence="1">
    <location>
        <begin position="1419"/>
        <end position="1431"/>
    </location>
</feature>
<dbReference type="Pfam" id="PF05056">
    <property type="entry name" value="DUF674"/>
    <property type="match status" value="1"/>
</dbReference>
<comment type="caution">
    <text evidence="3">The sequence shown here is derived from an EMBL/GenBank/DDBJ whole genome shotgun (WGS) entry which is preliminary data.</text>
</comment>
<feature type="region of interest" description="Disordered" evidence="1">
    <location>
        <begin position="1361"/>
        <end position="1437"/>
    </location>
</feature>
<keyword evidence="4" id="KW-1185">Reference proteome</keyword>
<dbReference type="PANTHER" id="PTHR33018">
    <property type="entry name" value="OS10G0338966 PROTEIN-RELATED"/>
    <property type="match status" value="1"/>
</dbReference>
<dbReference type="SUPFAM" id="SSF53098">
    <property type="entry name" value="Ribonuclease H-like"/>
    <property type="match status" value="1"/>
</dbReference>
<evidence type="ECO:0000313" key="4">
    <source>
        <dbReference type="Proteomes" id="UP001054821"/>
    </source>
</evidence>
<dbReference type="PANTHER" id="PTHR33018:SF31">
    <property type="entry name" value="TRANSPOSASE, PTTA_EN_SPM, PLANT"/>
    <property type="match status" value="1"/>
</dbReference>
<dbReference type="EMBL" id="JAJFAZ020000006">
    <property type="protein sequence ID" value="KAI5321786.1"/>
    <property type="molecule type" value="Genomic_DNA"/>
</dbReference>
<dbReference type="InterPro" id="IPR007750">
    <property type="entry name" value="DUF674"/>
</dbReference>
<feature type="domain" description="Integrase catalytic" evidence="2">
    <location>
        <begin position="302"/>
        <end position="468"/>
    </location>
</feature>
<dbReference type="Pfam" id="PF13976">
    <property type="entry name" value="gag_pre-integrs"/>
    <property type="match status" value="1"/>
</dbReference>
<name>A0AAD4YUG3_PRUDU</name>
<feature type="compositionally biased region" description="Basic and acidic residues" evidence="1">
    <location>
        <begin position="989"/>
        <end position="1004"/>
    </location>
</feature>
<dbReference type="PROSITE" id="PS50994">
    <property type="entry name" value="INTEGRASE"/>
    <property type="match status" value="1"/>
</dbReference>
<dbReference type="InterPro" id="IPR036397">
    <property type="entry name" value="RNaseH_sf"/>
</dbReference>
<feature type="region of interest" description="Disordered" evidence="1">
    <location>
        <begin position="129"/>
        <end position="149"/>
    </location>
</feature>
<sequence>MSEVASEATALATARSRQSRPNNYSVDLTRNRLPMKCTKCGLDNHTIKGCYEIIGYPEGWVHKGRKKDSTRASFASAQSSEETASEPPSGTSGSKALATSGTSCKSSLTCNRSWIIDTGATDHMTSSFTGLHSTKPSSQTHITSANGTTSQVMGEGSLSLTSSLSLDHVLVVPSLDYDLLSVPQIIDSLNCTVCFWPLYCLFQDLLTRTVIGCGTRRGKLYYLDLTEDSSTRLSQTHHVKGDESIRMKKIWLWHRRLGHASFGYLKLLFPDLFSQFAESDFHCETCILAKSHRISYPLRLNKSSLPFMIVHSDVWGPSRVPTISGFKWFMTFIDDCTRMTWVFPLKQKSEVTAKFKLFYQYVATQFDRKITTLRSDNGGEYVNHDLHTFLSQHGIVHQTTCAYTPQQNGVAERKNHHLLEVVRASLFEARMPHHFWGEALCSAAYLINRTPSSTLQYQTPFQTLTTLLPMPSTPNLEPHLFGCVAYVQVYPHQRGKLDPCALRCVFVGYAATQKGYKCFHPPTQTMHVTADVTFHESEFYYSGGVSEHPLQGESFIFAEDTQSIQIQQTVLEQSVSEQPATVVQQDQELLETPDDGSDNFPPTTVPSPIIQSGPEDSPQVIPYYHVRTKVNLRSTDYLELLWSNNSFLLYVSERYLQFNSIIIEKPKKGDAGLLIRRARKHSVPLEIGCMINLYASVVNIDVRHFQAEACKGMLIYPHKGAESHCKKLKLKIDNDEPTGYFVCDSWQCIFENKSISHYKGVLCQCGRCMNQKFTLSVSSSAQQGGRIFVKESARFIITDDLHVMSPLSVASNPEFTKLGAMNENSTTEQQTLNIGVHVVLNLCLRSLVSKKPLSETFLKHNPVPNPNLSNLNLEQLILTCIESLMLEDEDTMNEEEEEKISVSKNIVCYADAGEDFVNLLFSFFTVPLGFIVKHMRDASFKGCIDQLHKCVKDLDEQHLKSNYHREILLSPKIYPEKEILSVKMVSQHQSKDSGSKKNEGKELKMVAPQDKSSKKMKFASSSAETEPTSQTTISDDSKTGRGMSTMPRVVKRKLQKLRLIVEYNKRGKGIGQAHSEMQSYIGVLARSRVPLVDKKWSEIPKDIKEQIWEAVDMAFVVGQGGKNSVLSSAAKKWKDFKSTLTRHYILPYTNDKEKLSQPPETYKFIEKAQWDAFVASRLSKDFESVHSQHAQIREKLEYNHRLYRKGYAGLEDELEETMPGVEIDRSTLWKRARQDKHGNIPDPKVAEKAKIIDELQKQVSKGKVSVYGSNDVLTMALGPEHPGRVRAVGSGRQYFNLPKPQRVSFDDRLKDSLRVLLQEETKKMEAKAREEALRMEARTKQLVEAEREHFLSQLSQLIPNFDPSMLKPRISQSPKNPMSDKASCSGGDGKHQEEEKKDTAKNGKHQEDEEKEEEKKEEEKEEEKEKEDEEKHDDKVIEVGDYLNVEAPSSLKTLCRYVETTLMPEEKILQFTIDKEVFGRERDTFLLPEDITQFAGMEEIGATVVAVYMRYLHDVLKKVNMTSMVGFIDPATVSANSGTIADRS</sequence>
<feature type="compositionally biased region" description="Basic and acidic residues" evidence="1">
    <location>
        <begin position="1388"/>
        <end position="1418"/>
    </location>
</feature>
<dbReference type="InterPro" id="IPR057670">
    <property type="entry name" value="SH3_retrovirus"/>
</dbReference>
<dbReference type="Pfam" id="PF03004">
    <property type="entry name" value="Transposase_24"/>
    <property type="match status" value="1"/>
</dbReference>
<feature type="compositionally biased region" description="Polar residues" evidence="1">
    <location>
        <begin position="1024"/>
        <end position="1034"/>
    </location>
</feature>
<dbReference type="Gene3D" id="3.30.420.10">
    <property type="entry name" value="Ribonuclease H-like superfamily/Ribonuclease H"/>
    <property type="match status" value="1"/>
</dbReference>
<protein>
    <recommendedName>
        <fullName evidence="2">Integrase catalytic domain-containing protein</fullName>
    </recommendedName>
</protein>
<evidence type="ECO:0000259" key="2">
    <source>
        <dbReference type="PROSITE" id="PS50994"/>
    </source>
</evidence>
<dbReference type="InterPro" id="IPR004252">
    <property type="entry name" value="Probable_transposase_24"/>
</dbReference>
<feature type="compositionally biased region" description="Polar residues" evidence="1">
    <location>
        <begin position="15"/>
        <end position="27"/>
    </location>
</feature>
<gene>
    <name evidence="3" type="ORF">L3X38_030857</name>
</gene>
<dbReference type="InterPro" id="IPR054722">
    <property type="entry name" value="PolX-like_BBD"/>
</dbReference>
<feature type="region of interest" description="Disordered" evidence="1">
    <location>
        <begin position="1"/>
        <end position="27"/>
    </location>
</feature>
<dbReference type="Proteomes" id="UP001054821">
    <property type="component" value="Chromosome 6"/>
</dbReference>
<evidence type="ECO:0000313" key="3">
    <source>
        <dbReference type="EMBL" id="KAI5321786.1"/>
    </source>
</evidence>
<dbReference type="GO" id="GO:0003676">
    <property type="term" value="F:nucleic acid binding"/>
    <property type="evidence" value="ECO:0007669"/>
    <property type="project" value="InterPro"/>
</dbReference>
<dbReference type="InterPro" id="IPR025724">
    <property type="entry name" value="GAG-pre-integrase_dom"/>
</dbReference>